<dbReference type="EMBL" id="KZ110603">
    <property type="protein sequence ID" value="OSX59084.1"/>
    <property type="molecule type" value="Genomic_DNA"/>
</dbReference>
<dbReference type="InterPro" id="IPR032675">
    <property type="entry name" value="LRR_dom_sf"/>
</dbReference>
<dbReference type="AlphaFoldDB" id="A0A1X6MRS4"/>
<dbReference type="STRING" id="670580.A0A1X6MRS4"/>
<dbReference type="GO" id="GO:1990380">
    <property type="term" value="F:K48-linked deubiquitinase activity"/>
    <property type="evidence" value="ECO:0007669"/>
    <property type="project" value="InterPro"/>
</dbReference>
<dbReference type="OrthoDB" id="120976at2759"/>
<evidence type="ECO:0000256" key="1">
    <source>
        <dbReference type="SAM" id="MobiDB-lite"/>
    </source>
</evidence>
<dbReference type="Proteomes" id="UP000194127">
    <property type="component" value="Unassembled WGS sequence"/>
</dbReference>
<dbReference type="Pfam" id="PF04424">
    <property type="entry name" value="MINDY_DUB"/>
    <property type="match status" value="1"/>
</dbReference>
<dbReference type="GO" id="GO:0005829">
    <property type="term" value="C:cytosol"/>
    <property type="evidence" value="ECO:0007669"/>
    <property type="project" value="TreeGrafter"/>
</dbReference>
<dbReference type="GeneID" id="36331589"/>
<feature type="domain" description="MINDY deubiquitinase" evidence="2">
    <location>
        <begin position="500"/>
        <end position="767"/>
    </location>
</feature>
<dbReference type="InterPro" id="IPR007518">
    <property type="entry name" value="MINDY"/>
</dbReference>
<reference evidence="3 4" key="1">
    <citation type="submission" date="2017-04" db="EMBL/GenBank/DDBJ databases">
        <title>Genome Sequence of the Model Brown-Rot Fungus Postia placenta SB12.</title>
        <authorList>
            <consortium name="DOE Joint Genome Institute"/>
            <person name="Gaskell J."/>
            <person name="Kersten P."/>
            <person name="Larrondo L.F."/>
            <person name="Canessa P."/>
            <person name="Martinez D."/>
            <person name="Hibbett D."/>
            <person name="Schmoll M."/>
            <person name="Kubicek C.P."/>
            <person name="Martinez A.T."/>
            <person name="Yadav J."/>
            <person name="Master E."/>
            <person name="Magnuson J.K."/>
            <person name="James T."/>
            <person name="Yaver D."/>
            <person name="Berka R."/>
            <person name="Labutti K."/>
            <person name="Lipzen A."/>
            <person name="Aerts A."/>
            <person name="Barry K."/>
            <person name="Henrissat B."/>
            <person name="Blanchette R."/>
            <person name="Grigoriev I."/>
            <person name="Cullen D."/>
        </authorList>
    </citation>
    <scope>NUCLEOTIDE SEQUENCE [LARGE SCALE GENOMIC DNA]</scope>
    <source>
        <strain evidence="3 4">MAD-698-R-SB12</strain>
    </source>
</reference>
<gene>
    <name evidence="3" type="ORF">POSPLADRAFT_1152258</name>
</gene>
<sequence length="868" mass="96830">MLYTQPIVDDQNPFYCPAITAVAFLESLRHQLRDAPPPYSRSPEGHDISFAERLDQSVDEKDLYRLLFRLQPHQSHDLDHNSSVDSSLSAPAYGHSTPVPVPQSVASPAGPVKVRAKRKRSRSCDTFSGLLAPPKRERSLQSVNDSSFELSAKAERLRYFKGSADALFSPASHGARGVPEIDGPLTKYELERRICILEDELYGPPIGTETPRGINTLVARLDVLLPGIRLKERLYALEVLNHQRVADILAIDGHLNARILNMLRMSEIDCLDLTASLMDEEGLNLGAQELLHVFEKPNSFLFLSELSLSGATLQDYDLTNIHHLPRLSRLWISNTGIGNEGIFHLVALKRSLTELDIALNPRVDDDAIPALITLPKLRFVSLFDTSMRMPGFRRLAVALRSRMDRERIQVEVPRECEEYLETCEELSVSALRRNLAEHAVFNASILTDGSKEEMVERLKRILTRREMDLVARDLLWQDADKILDREAVQSKSGSSEIETCHNGNAHLIGNILILRGDIEILPPERTTVSYDFLSRLVGEYLLTSSPHVDTSAALSIMPVTRSTSICIPLPGAAEGMDLNPLFTGVSSFRPAGEGGELKLFEQAGIRLVHGWLADPDSHEYQVLAKTEDYDTSVNLLVEADYLTKGQLVAEEVLAASPEAGVASVYENLSPEEREKVQDAIIIRDFIDRTQSQLTYNGLFTLASTLQPGTLVALFRNSHLSVLYKPPGEDGGLYTLVTDQVFLHEPSVVWERLEDVEGSSSSFVDSDFVRSSPAGGDYAGHTAETALKALEAQARALSLEESAEYADTPWLELARQLQEEEDARAREIYARREQERLERERAQQPRTPVTATTRDDPQRMKKKGDCVIM</sequence>
<dbReference type="GO" id="GO:0004843">
    <property type="term" value="F:cysteine-type deubiquitinase activity"/>
    <property type="evidence" value="ECO:0007669"/>
    <property type="project" value="InterPro"/>
</dbReference>
<dbReference type="RefSeq" id="XP_024335878.1">
    <property type="nucleotide sequence ID" value="XM_024486640.1"/>
</dbReference>
<dbReference type="SUPFAM" id="SSF52047">
    <property type="entry name" value="RNI-like"/>
    <property type="match status" value="1"/>
</dbReference>
<organism evidence="3 4">
    <name type="scientific">Postia placenta MAD-698-R-SB12</name>
    <dbReference type="NCBI Taxonomy" id="670580"/>
    <lineage>
        <taxon>Eukaryota</taxon>
        <taxon>Fungi</taxon>
        <taxon>Dikarya</taxon>
        <taxon>Basidiomycota</taxon>
        <taxon>Agaricomycotina</taxon>
        <taxon>Agaricomycetes</taxon>
        <taxon>Polyporales</taxon>
        <taxon>Adustoporiaceae</taxon>
        <taxon>Rhodonia</taxon>
    </lineage>
</organism>
<feature type="compositionally biased region" description="Basic and acidic residues" evidence="1">
    <location>
        <begin position="852"/>
        <end position="868"/>
    </location>
</feature>
<feature type="compositionally biased region" description="Low complexity" evidence="1">
    <location>
        <begin position="102"/>
        <end position="113"/>
    </location>
</feature>
<dbReference type="GO" id="GO:0016807">
    <property type="term" value="F:cysteine-type carboxypeptidase activity"/>
    <property type="evidence" value="ECO:0007669"/>
    <property type="project" value="TreeGrafter"/>
</dbReference>
<evidence type="ECO:0000259" key="2">
    <source>
        <dbReference type="Pfam" id="PF04424"/>
    </source>
</evidence>
<dbReference type="GO" id="GO:0071944">
    <property type="term" value="C:cell periphery"/>
    <property type="evidence" value="ECO:0007669"/>
    <property type="project" value="TreeGrafter"/>
</dbReference>
<dbReference type="GO" id="GO:0071108">
    <property type="term" value="P:protein K48-linked deubiquitination"/>
    <property type="evidence" value="ECO:0007669"/>
    <property type="project" value="TreeGrafter"/>
</dbReference>
<dbReference type="PANTHER" id="PTHR18063">
    <property type="entry name" value="NF-E2 INDUCIBLE PROTEIN"/>
    <property type="match status" value="1"/>
</dbReference>
<protein>
    <recommendedName>
        <fullName evidence="2">MINDY deubiquitinase domain-containing protein</fullName>
    </recommendedName>
</protein>
<keyword evidence="4" id="KW-1185">Reference proteome</keyword>
<evidence type="ECO:0000313" key="3">
    <source>
        <dbReference type="EMBL" id="OSX59084.1"/>
    </source>
</evidence>
<dbReference type="PANTHER" id="PTHR18063:SF6">
    <property type="entry name" value="UBIQUITIN CARBOXYL-TERMINAL HYDROLASE"/>
    <property type="match status" value="1"/>
</dbReference>
<proteinExistence type="predicted"/>
<accession>A0A1X6MRS4</accession>
<feature type="region of interest" description="Disordered" evidence="1">
    <location>
        <begin position="834"/>
        <end position="868"/>
    </location>
</feature>
<name>A0A1X6MRS4_9APHY</name>
<feature type="region of interest" description="Disordered" evidence="1">
    <location>
        <begin position="76"/>
        <end position="118"/>
    </location>
</feature>
<evidence type="ECO:0000313" key="4">
    <source>
        <dbReference type="Proteomes" id="UP000194127"/>
    </source>
</evidence>
<dbReference type="Gene3D" id="3.80.10.10">
    <property type="entry name" value="Ribonuclease Inhibitor"/>
    <property type="match status" value="1"/>
</dbReference>
<dbReference type="InterPro" id="IPR033979">
    <property type="entry name" value="MINDY_domain"/>
</dbReference>